<organism evidence="16 17">
    <name type="scientific">Neisseria weaveri</name>
    <dbReference type="NCBI Taxonomy" id="28091"/>
    <lineage>
        <taxon>Bacteria</taxon>
        <taxon>Pseudomonadati</taxon>
        <taxon>Pseudomonadota</taxon>
        <taxon>Betaproteobacteria</taxon>
        <taxon>Neisseriales</taxon>
        <taxon>Neisseriaceae</taxon>
        <taxon>Neisseria</taxon>
    </lineage>
</organism>
<dbReference type="Gene3D" id="3.90.550.10">
    <property type="entry name" value="Spore Coat Polysaccharide Biosynthesis Protein SpsA, Chain A"/>
    <property type="match status" value="1"/>
</dbReference>
<evidence type="ECO:0000256" key="13">
    <source>
        <dbReference type="ARBA" id="ARBA00022842"/>
    </source>
</evidence>
<accession>A0A3S5F9Q5</accession>
<dbReference type="InterPro" id="IPR003329">
    <property type="entry name" value="Cytidylyl_trans"/>
</dbReference>
<keyword evidence="12 16" id="KW-0378">Hydrolase</keyword>
<dbReference type="SUPFAM" id="SSF56784">
    <property type="entry name" value="HAD-like"/>
    <property type="match status" value="1"/>
</dbReference>
<dbReference type="SFLD" id="SFLDS00003">
    <property type="entry name" value="Haloacid_Dehalogenase"/>
    <property type="match status" value="1"/>
</dbReference>
<comment type="catalytic activity">
    <reaction evidence="1">
        <text>3-deoxy-alpha-D-manno-2-octulosonate-8-phosphate + H2O = 3-deoxy-alpha-D-manno-oct-2-ulosonate + phosphate</text>
        <dbReference type="Rhea" id="RHEA:11500"/>
        <dbReference type="ChEBI" id="CHEBI:15377"/>
        <dbReference type="ChEBI" id="CHEBI:43474"/>
        <dbReference type="ChEBI" id="CHEBI:85985"/>
        <dbReference type="ChEBI" id="CHEBI:85986"/>
        <dbReference type="EC" id="3.1.3.45"/>
    </reaction>
</comment>
<dbReference type="Pfam" id="PF08282">
    <property type="entry name" value="Hydrolase_3"/>
    <property type="match status" value="1"/>
</dbReference>
<evidence type="ECO:0000256" key="2">
    <source>
        <dbReference type="ARBA" id="ARBA00001862"/>
    </source>
</evidence>
<comment type="pathway">
    <text evidence="4">Amino-sugar metabolism; N-acetylneuraminate metabolism.</text>
</comment>
<dbReference type="AlphaFoldDB" id="A0A3S5F9Q5"/>
<evidence type="ECO:0000256" key="10">
    <source>
        <dbReference type="ARBA" id="ARBA00020092"/>
    </source>
</evidence>
<dbReference type="GO" id="GO:0008781">
    <property type="term" value="F:N-acylneuraminate cytidylyltransferase activity"/>
    <property type="evidence" value="ECO:0007669"/>
    <property type="project" value="UniProtKB-EC"/>
</dbReference>
<reference evidence="16 17" key="1">
    <citation type="submission" date="2018-12" db="EMBL/GenBank/DDBJ databases">
        <authorList>
            <consortium name="Pathogen Informatics"/>
        </authorList>
    </citation>
    <scope>NUCLEOTIDE SEQUENCE [LARGE SCALE GENOMIC DNA]</scope>
    <source>
        <strain evidence="16 17">NCTC12742</strain>
    </source>
</reference>
<evidence type="ECO:0000256" key="5">
    <source>
        <dbReference type="ARBA" id="ARBA00005893"/>
    </source>
</evidence>
<comment type="catalytic activity">
    <reaction evidence="2">
        <text>an N-acylneuraminate + CTP = a CMP-N-acyl-beta-neuraminate + diphosphate</text>
        <dbReference type="Rhea" id="RHEA:11344"/>
        <dbReference type="ChEBI" id="CHEBI:33019"/>
        <dbReference type="ChEBI" id="CHEBI:37563"/>
        <dbReference type="ChEBI" id="CHEBI:60073"/>
        <dbReference type="ChEBI" id="CHEBI:68671"/>
        <dbReference type="EC" id="2.7.7.43"/>
    </reaction>
</comment>
<dbReference type="EC" id="3.1.3.45" evidence="9"/>
<comment type="similarity">
    <text evidence="5">Belongs to the KdsC family.</text>
</comment>
<evidence type="ECO:0000256" key="8">
    <source>
        <dbReference type="ARBA" id="ARBA00012491"/>
    </source>
</evidence>
<dbReference type="Gene3D" id="3.40.50.1000">
    <property type="entry name" value="HAD superfamily/HAD-like"/>
    <property type="match status" value="1"/>
</dbReference>
<comment type="cofactor">
    <cofactor evidence="3">
        <name>Mg(2+)</name>
        <dbReference type="ChEBI" id="CHEBI:18420"/>
    </cofactor>
</comment>
<dbReference type="SFLD" id="SFLDG01138">
    <property type="entry name" value="C1.6.2:_Deoxy-d-mannose-octulo"/>
    <property type="match status" value="1"/>
</dbReference>
<evidence type="ECO:0000256" key="12">
    <source>
        <dbReference type="ARBA" id="ARBA00022801"/>
    </source>
</evidence>
<dbReference type="EC" id="2.7.7.43" evidence="8"/>
<dbReference type="GO" id="GO:0046872">
    <property type="term" value="F:metal ion binding"/>
    <property type="evidence" value="ECO:0007669"/>
    <property type="project" value="UniProtKB-KW"/>
</dbReference>
<dbReference type="Proteomes" id="UP000272771">
    <property type="component" value="Chromosome"/>
</dbReference>
<dbReference type="Pfam" id="PF02348">
    <property type="entry name" value="CTP_transf_3"/>
    <property type="match status" value="1"/>
</dbReference>
<evidence type="ECO:0000256" key="6">
    <source>
        <dbReference type="ARBA" id="ARBA00010726"/>
    </source>
</evidence>
<dbReference type="NCBIfam" id="TIGR01670">
    <property type="entry name" value="KdsC-phosphatas"/>
    <property type="match status" value="1"/>
</dbReference>
<evidence type="ECO:0000256" key="15">
    <source>
        <dbReference type="ARBA" id="ARBA00031051"/>
    </source>
</evidence>
<dbReference type="STRING" id="28091.SAMEA3174300_01605"/>
<evidence type="ECO:0000256" key="3">
    <source>
        <dbReference type="ARBA" id="ARBA00001946"/>
    </source>
</evidence>
<dbReference type="EMBL" id="LR134533">
    <property type="protein sequence ID" value="VEJ50999.1"/>
    <property type="molecule type" value="Genomic_DNA"/>
</dbReference>
<dbReference type="GO" id="GO:0009103">
    <property type="term" value="P:lipopolysaccharide biosynthetic process"/>
    <property type="evidence" value="ECO:0007669"/>
    <property type="project" value="UniProtKB-KW"/>
</dbReference>
<dbReference type="InterPro" id="IPR036412">
    <property type="entry name" value="HAD-like_sf"/>
</dbReference>
<dbReference type="InterPro" id="IPR029044">
    <property type="entry name" value="Nucleotide-diphossugar_trans"/>
</dbReference>
<comment type="subunit">
    <text evidence="7">Homotetramer.</text>
</comment>
<evidence type="ECO:0000313" key="17">
    <source>
        <dbReference type="Proteomes" id="UP000272771"/>
    </source>
</evidence>
<evidence type="ECO:0000256" key="7">
    <source>
        <dbReference type="ARBA" id="ARBA00011881"/>
    </source>
</evidence>
<dbReference type="RefSeq" id="WP_004285959.1">
    <property type="nucleotide sequence ID" value="NZ_CAUJRG010000007.1"/>
</dbReference>
<evidence type="ECO:0000256" key="11">
    <source>
        <dbReference type="ARBA" id="ARBA00022723"/>
    </source>
</evidence>
<keyword evidence="13" id="KW-0460">Magnesium</keyword>
<dbReference type="NCBIfam" id="TIGR01662">
    <property type="entry name" value="HAD-SF-IIIA"/>
    <property type="match status" value="1"/>
</dbReference>
<comment type="similarity">
    <text evidence="6">Belongs to the CMP-NeuNAc synthase family.</text>
</comment>
<dbReference type="SUPFAM" id="SSF53448">
    <property type="entry name" value="Nucleotide-diphospho-sugar transferases"/>
    <property type="match status" value="1"/>
</dbReference>
<dbReference type="InterPro" id="IPR023214">
    <property type="entry name" value="HAD_sf"/>
</dbReference>
<dbReference type="InterPro" id="IPR050793">
    <property type="entry name" value="CMP-NeuNAc_synthase"/>
</dbReference>
<gene>
    <name evidence="16" type="ORF">NCTC12742_00981</name>
</gene>
<dbReference type="InterPro" id="IPR010023">
    <property type="entry name" value="KdsC_fam"/>
</dbReference>
<name>A0A3S5F9Q5_9NEIS</name>
<keyword evidence="17" id="KW-1185">Reference proteome</keyword>
<evidence type="ECO:0000256" key="14">
    <source>
        <dbReference type="ARBA" id="ARBA00022985"/>
    </source>
</evidence>
<dbReference type="OrthoDB" id="9805604at2"/>
<sequence length="398" mass="43390">MQTSSLVTLIIPFFEPERHNGITDAANIQDIYRQISQIQGINTIITITDNADLAAEIENLGKTVMLVQTETNKVYADIHNRYPADIYIRLEPKLFPFEPAGIETFIANMAASTETGIGTLCTPISEVNAHNPNTVKVALDCNNHALYFSPYPIPSTINYENKSYLRHIDVFAYRHAIFSQLCTLAKTDNEQHTLTPLAILSSGFRIKAFETQVPLPCSTISPLSAVKLVITDVDGVLTDGGIIYDETGECLKRFHVRDGLGIRMLEESGIRVAVLSGRDSATLRKRVSDLGISFFKFGVKDKFAACRELMQQAGVSAEETVCIGDDTIDLPAFAACGFSYAVADAPEYIKSQATGRLNTPGGNGALRELADAVLTAQNKADVFSTAEGFAKIMHGAKQ</sequence>
<evidence type="ECO:0000313" key="16">
    <source>
        <dbReference type="EMBL" id="VEJ50999.1"/>
    </source>
</evidence>
<proteinExistence type="inferred from homology"/>
<keyword evidence="14" id="KW-0448">Lipopolysaccharide biosynthesis</keyword>
<evidence type="ECO:0000256" key="9">
    <source>
        <dbReference type="ARBA" id="ARBA00013066"/>
    </source>
</evidence>
<dbReference type="GO" id="GO:0006054">
    <property type="term" value="P:N-acetylneuraminate metabolic process"/>
    <property type="evidence" value="ECO:0007669"/>
    <property type="project" value="UniProtKB-UniPathway"/>
</dbReference>
<dbReference type="FunFam" id="3.40.50.1000:FF:000029">
    <property type="entry name" value="3-deoxy-D-manno-octulosonate 8-phosphate phosphatase KdsC"/>
    <property type="match status" value="1"/>
</dbReference>
<dbReference type="InterPro" id="IPR006549">
    <property type="entry name" value="HAD-SF_hydro_IIIA"/>
</dbReference>
<dbReference type="PANTHER" id="PTHR21485">
    <property type="entry name" value="HAD SUPERFAMILY MEMBERS CMAS AND KDSC"/>
    <property type="match status" value="1"/>
</dbReference>
<protein>
    <recommendedName>
        <fullName evidence="10">3-deoxy-D-manno-octulosonate 8-phosphate phosphatase KdsC</fullName>
        <ecNumber evidence="8">2.7.7.43</ecNumber>
        <ecNumber evidence="9">3.1.3.45</ecNumber>
    </recommendedName>
    <alternativeName>
        <fullName evidence="15">KDO 8-P phosphatase</fullName>
    </alternativeName>
</protein>
<dbReference type="GO" id="GO:0019143">
    <property type="term" value="F:3-deoxy-manno-octulosonate-8-phosphatase activity"/>
    <property type="evidence" value="ECO:0007669"/>
    <property type="project" value="UniProtKB-EC"/>
</dbReference>
<evidence type="ECO:0000256" key="4">
    <source>
        <dbReference type="ARBA" id="ARBA00005141"/>
    </source>
</evidence>
<dbReference type="SFLD" id="SFLDG01136">
    <property type="entry name" value="C1.6:_Phosphoserine_Phosphatas"/>
    <property type="match status" value="1"/>
</dbReference>
<dbReference type="CDD" id="cd01630">
    <property type="entry name" value="HAD_KDO-like"/>
    <property type="match status" value="1"/>
</dbReference>
<dbReference type="UniPathway" id="UPA00628"/>
<dbReference type="PANTHER" id="PTHR21485:SF6">
    <property type="entry name" value="N-ACYLNEURAMINATE CYTIDYLYLTRANSFERASE-RELATED"/>
    <property type="match status" value="1"/>
</dbReference>
<dbReference type="KEGG" id="nwe:SAMEA3174300_1605"/>
<keyword evidence="11" id="KW-0479">Metal-binding</keyword>
<evidence type="ECO:0000256" key="1">
    <source>
        <dbReference type="ARBA" id="ARBA00000898"/>
    </source>
</evidence>